<evidence type="ECO:0000313" key="2">
    <source>
        <dbReference type="EMBL" id="CAD9394638.1"/>
    </source>
</evidence>
<accession>A0A7S2BEX4</accession>
<dbReference type="InterPro" id="IPR049213">
    <property type="entry name" value="DUF6816"/>
</dbReference>
<name>A0A7S2BEX4_9STRA</name>
<dbReference type="AlphaFoldDB" id="A0A7S2BEX4"/>
<gene>
    <name evidence="2" type="ORF">FPAR1323_LOCUS3644</name>
</gene>
<proteinExistence type="predicted"/>
<evidence type="ECO:0000259" key="1">
    <source>
        <dbReference type="Pfam" id="PF20670"/>
    </source>
</evidence>
<reference evidence="2" key="1">
    <citation type="submission" date="2021-01" db="EMBL/GenBank/DDBJ databases">
        <authorList>
            <person name="Corre E."/>
            <person name="Pelletier E."/>
            <person name="Niang G."/>
            <person name="Scheremetjew M."/>
            <person name="Finn R."/>
            <person name="Kale V."/>
            <person name="Holt S."/>
            <person name="Cochrane G."/>
            <person name="Meng A."/>
            <person name="Brown T."/>
            <person name="Cohen L."/>
        </authorList>
    </citation>
    <scope>NUCLEOTIDE SEQUENCE</scope>
    <source>
        <strain evidence="2">RCC1693</strain>
    </source>
</reference>
<dbReference type="Pfam" id="PF20670">
    <property type="entry name" value="DUF6816"/>
    <property type="match status" value="1"/>
</dbReference>
<feature type="domain" description="DUF6816" evidence="1">
    <location>
        <begin position="87"/>
        <end position="245"/>
    </location>
</feature>
<sequence>MKTKGEMKGLERACLTAALYALLAANTAAGLSLRPLLPSAATSAWCRPSGCRRDLLTEGPKVAAGALLLKEAVAPVAAEELKEELDAPDVVYPAALQGQWQCTRKITLAEGDVEAAETAWRALGGKGNFKQLSETFTTQYTPRDPAKPKAGVVSDRAFELVSRAGVEVLKWDVDKPDVLVYKGGGRGGGGGGIGGGGDAATELRCWKRSVEMADGGFGYTELVTVAVGGLDRPAARVQRKYRPSNGGIDGLEIVKTYRVFEGVVSDLPTSTCKTRMRLERM</sequence>
<organism evidence="2">
    <name type="scientific">Florenciella parvula</name>
    <dbReference type="NCBI Taxonomy" id="236787"/>
    <lineage>
        <taxon>Eukaryota</taxon>
        <taxon>Sar</taxon>
        <taxon>Stramenopiles</taxon>
        <taxon>Ochrophyta</taxon>
        <taxon>Dictyochophyceae</taxon>
        <taxon>Florenciellales</taxon>
        <taxon>Florenciella</taxon>
    </lineage>
</organism>
<dbReference type="EMBL" id="HBGT01006724">
    <property type="protein sequence ID" value="CAD9394638.1"/>
    <property type="molecule type" value="Transcribed_RNA"/>
</dbReference>
<protein>
    <recommendedName>
        <fullName evidence="1">DUF6816 domain-containing protein</fullName>
    </recommendedName>
</protein>